<evidence type="ECO:0000313" key="2">
    <source>
        <dbReference type="EMBL" id="CAG8659292.1"/>
    </source>
</evidence>
<feature type="region of interest" description="Disordered" evidence="1">
    <location>
        <begin position="89"/>
        <end position="116"/>
    </location>
</feature>
<organism evidence="2 3">
    <name type="scientific">Ambispora gerdemannii</name>
    <dbReference type="NCBI Taxonomy" id="144530"/>
    <lineage>
        <taxon>Eukaryota</taxon>
        <taxon>Fungi</taxon>
        <taxon>Fungi incertae sedis</taxon>
        <taxon>Mucoromycota</taxon>
        <taxon>Glomeromycotina</taxon>
        <taxon>Glomeromycetes</taxon>
        <taxon>Archaeosporales</taxon>
        <taxon>Ambisporaceae</taxon>
        <taxon>Ambispora</taxon>
    </lineage>
</organism>
<sequence length="139" mass="16144">MDGGDYVSIHVGNLAQPTTKQAFKPYEKERTYQQCQYKDKDKEKKPIKQRRAEIVSTKKSKIINLGIAVRITSGEIGYYVYGCPSRFDEDSASEAKNKNKKRTPTKNSVRTDDPHNKLHVLEDKRHWNNPQVECLECWK</sequence>
<feature type="region of interest" description="Disordered" evidence="1">
    <location>
        <begin position="25"/>
        <end position="49"/>
    </location>
</feature>
<keyword evidence="3" id="KW-1185">Reference proteome</keyword>
<reference evidence="2" key="1">
    <citation type="submission" date="2021-06" db="EMBL/GenBank/DDBJ databases">
        <authorList>
            <person name="Kallberg Y."/>
            <person name="Tangrot J."/>
            <person name="Rosling A."/>
        </authorList>
    </citation>
    <scope>NUCLEOTIDE SEQUENCE</scope>
    <source>
        <strain evidence="2">MT106</strain>
    </source>
</reference>
<gene>
    <name evidence="2" type="ORF">AGERDE_LOCUS11736</name>
</gene>
<evidence type="ECO:0000256" key="1">
    <source>
        <dbReference type="SAM" id="MobiDB-lite"/>
    </source>
</evidence>
<name>A0A9N9E0E4_9GLOM</name>
<dbReference type="Proteomes" id="UP000789831">
    <property type="component" value="Unassembled WGS sequence"/>
</dbReference>
<proteinExistence type="predicted"/>
<comment type="caution">
    <text evidence="2">The sequence shown here is derived from an EMBL/GenBank/DDBJ whole genome shotgun (WGS) entry which is preliminary data.</text>
</comment>
<protein>
    <submittedName>
        <fullName evidence="2">9516_t:CDS:1</fullName>
    </submittedName>
</protein>
<dbReference type="AlphaFoldDB" id="A0A9N9E0E4"/>
<dbReference type="EMBL" id="CAJVPL010005597">
    <property type="protein sequence ID" value="CAG8659292.1"/>
    <property type="molecule type" value="Genomic_DNA"/>
</dbReference>
<accession>A0A9N9E0E4</accession>
<evidence type="ECO:0000313" key="3">
    <source>
        <dbReference type="Proteomes" id="UP000789831"/>
    </source>
</evidence>